<evidence type="ECO:0000256" key="1">
    <source>
        <dbReference type="SAM" id="MobiDB-lite"/>
    </source>
</evidence>
<feature type="compositionally biased region" description="Acidic residues" evidence="1">
    <location>
        <begin position="635"/>
        <end position="656"/>
    </location>
</feature>
<feature type="region of interest" description="Disordered" evidence="1">
    <location>
        <begin position="1444"/>
        <end position="1526"/>
    </location>
</feature>
<protein>
    <submittedName>
        <fullName evidence="2">E3 ubiquitin-protein ligase</fullName>
    </submittedName>
</protein>
<dbReference type="Proteomes" id="UP000541610">
    <property type="component" value="Unassembled WGS sequence"/>
</dbReference>
<name>A0A7J6NYU9_PEROL</name>
<evidence type="ECO:0000313" key="3">
    <source>
        <dbReference type="Proteomes" id="UP000541610"/>
    </source>
</evidence>
<sequence>MEATPTTMVEITPSTVEAARHRGVSLAEQIMTELRDQTPENERSHRRTIVNSVKMLSMINNYFNNNEDVARTWSDGTLRSVAEEMANSEPVGPRNYQGEPVYIDFVHNTYIDEFANACRFIVDRVLDGLDSSCLFVEAGGMEKVAEAAISDKLPVCWGHMTYGHPILTLVKQVAHFNHQHHARHTQFYSEDPSSESELLSVRGYKLYKWPQAFVDASIRILRDEDMLQEKKWHKVGTLMSLLATALRDSSSSLHEDTVECFAELLRVMIVDTNFLTDLLYAVNSKLSPAERSERELQREKDRTAVKTAATNLQQRHMASLAAELSAHRSRLALPPGGPHAPDQFNYQFNVCLREMKDRLASPDYDISLDVALTCWLSARVLLSQISRVVNYPHRTLSRSRGQPRAASESQGTATRVTVSVQSRHCALLLAVMGRKMLQKALSTYPDLDDSITMDPSGSHHNIHLMADVVELLCKVHVEDRHHMIRSLCLDAFYKLHGADLLMEILLLALDMLQRLGDEPSDTVGLVSSLQYTFASSFVSKWRDDTVIECIPAKAAASLLKALTHVLEPDRSLLRSSSRPSSPEAPAGRGQGASDDGRAPMSTPHQPSARRPPVVLPPLSEVGSSESPPARSCGDPPEDGMEGSADEGSESNPVEEEDVRRADEFILDLEEFSASGSDWKAYEDKEEVIACSKDVASDVMSRALVLGEKGRTQSISAQTHIADVCVRLTGNKLIRLGPAVEGDGAGSNDLARLNCRHIARVCLEAVVADDASERLTRIAAHVLCCLTHANAAVVSNEITEMGPSFAQRLVELVASGGGSDEAQIDPRVTVVGGVKIAPFAKPLRKRDANGAVVGESSPSSVGEELANLPLSEEDKARMPPKWLSTVLVCVHKWLGCLVGLPNGRDTMLSLTKALVRVAERKPLMDPMQSQALLMCLAETTRYYECATEVLNSGGLWVLLTLPQISSYPGMLAHLKTVMLNICRDDDYIVEAEAKPIVLRYLATHNDHVRVSDGRPWAKTRDIVEAMAEKLAPQPALAAMLAEKMHGAGIEPGTLSDDGWIALRDEVVEEAEALVRTDRRTNGDRPTSDTSSEPSKMVIPHHLAKTVSTILVALRVCMVGRGIGPAMTTSAAHYQANEEIAYAASGEAKLANGAEQMLFLLSKGRVDRPWMDTDCFTWMAQNTGSCLLDFIGDGLYALSAVVGDHAAHSQASLWAGALAQEWLFVAVLNSGRTEGVVRQISDVLWKSLSDAFEGVGEKGVPKVDASIPQRQHPLKPSGEGDGTVPSEGAAEAARLMARAYLIYSMQLTKCRGQDGEEHFVLDGRPQLPGASDVAAYQTERVREAKAWLGDALSSLQLDQPYSPFVAESMLEPLVPLTRCPEFPESANVLPRGRRSSDVARADSVGDSSGQSSPRHEIIRDGGAAVASDPQQEQPQEIHVEIVEEVDDGDEPDGGPGAGSDSQLDEEEADRSSVDDAMDVAPLTAAAVPQGGDGLPTEDSSSGEDAAMAGIESSEQPSGDDEDEEDEELFEAAEFMAEDNALDDMPDVDLDEIGDMDFEDALADMMGGDEIEDDSFFHIGGSDDDDEEEADLLQPRHLRGGP</sequence>
<organism evidence="2 3">
    <name type="scientific">Perkinsus olseni</name>
    <name type="common">Perkinsus atlanticus</name>
    <dbReference type="NCBI Taxonomy" id="32597"/>
    <lineage>
        <taxon>Eukaryota</taxon>
        <taxon>Sar</taxon>
        <taxon>Alveolata</taxon>
        <taxon>Perkinsozoa</taxon>
        <taxon>Perkinsea</taxon>
        <taxon>Perkinsida</taxon>
        <taxon>Perkinsidae</taxon>
        <taxon>Perkinsus</taxon>
    </lineage>
</organism>
<dbReference type="OrthoDB" id="10448099at2759"/>
<dbReference type="EMBL" id="JABANP010000158">
    <property type="protein sequence ID" value="KAF4688221.1"/>
    <property type="molecule type" value="Genomic_DNA"/>
</dbReference>
<feature type="region of interest" description="Disordered" evidence="1">
    <location>
        <begin position="570"/>
        <end position="658"/>
    </location>
</feature>
<feature type="compositionally biased region" description="Basic and acidic residues" evidence="1">
    <location>
        <begin position="1072"/>
        <end position="1085"/>
    </location>
</feature>
<feature type="region of interest" description="Disordered" evidence="1">
    <location>
        <begin position="1072"/>
        <end position="1094"/>
    </location>
</feature>
<accession>A0A7J6NYU9</accession>
<feature type="region of interest" description="Disordered" evidence="1">
    <location>
        <begin position="1568"/>
        <end position="1599"/>
    </location>
</feature>
<comment type="caution">
    <text evidence="2">The sequence shown here is derived from an EMBL/GenBank/DDBJ whole genome shotgun (WGS) entry which is preliminary data.</text>
</comment>
<reference evidence="2 3" key="1">
    <citation type="submission" date="2020-04" db="EMBL/GenBank/DDBJ databases">
        <title>Perkinsus olseni comparative genomics.</title>
        <authorList>
            <person name="Bogema D.R."/>
        </authorList>
    </citation>
    <scope>NUCLEOTIDE SEQUENCE [LARGE SCALE GENOMIC DNA]</scope>
    <source>
        <strain evidence="2">00978-12</strain>
    </source>
</reference>
<gene>
    <name evidence="2" type="primary">HACE1_2</name>
    <name evidence="2" type="ORF">FOZ60_002975</name>
</gene>
<feature type="compositionally biased region" description="Acidic residues" evidence="1">
    <location>
        <begin position="1515"/>
        <end position="1526"/>
    </location>
</feature>
<evidence type="ECO:0000313" key="2">
    <source>
        <dbReference type="EMBL" id="KAF4688221.1"/>
    </source>
</evidence>
<proteinExistence type="predicted"/>
<feature type="region of interest" description="Disordered" evidence="1">
    <location>
        <begin position="1381"/>
        <end position="1413"/>
    </location>
</feature>
<feature type="region of interest" description="Disordered" evidence="1">
    <location>
        <begin position="1263"/>
        <end position="1283"/>
    </location>
</feature>
<feature type="compositionally biased region" description="Acidic residues" evidence="1">
    <location>
        <begin position="1579"/>
        <end position="1588"/>
    </location>
</feature>